<feature type="region of interest" description="Disordered" evidence="1">
    <location>
        <begin position="504"/>
        <end position="612"/>
    </location>
</feature>
<keyword evidence="2" id="KW-0732">Signal</keyword>
<evidence type="ECO:0000256" key="2">
    <source>
        <dbReference type="SAM" id="SignalP"/>
    </source>
</evidence>
<feature type="compositionally biased region" description="Polar residues" evidence="1">
    <location>
        <begin position="152"/>
        <end position="161"/>
    </location>
</feature>
<protein>
    <submittedName>
        <fullName evidence="3">Uncharacterized protein</fullName>
    </submittedName>
</protein>
<feature type="region of interest" description="Disordered" evidence="1">
    <location>
        <begin position="152"/>
        <end position="178"/>
    </location>
</feature>
<accession>A0A068RT78</accession>
<evidence type="ECO:0000256" key="1">
    <source>
        <dbReference type="SAM" id="MobiDB-lite"/>
    </source>
</evidence>
<keyword evidence="4" id="KW-1185">Reference proteome</keyword>
<evidence type="ECO:0000313" key="3">
    <source>
        <dbReference type="EMBL" id="CDH52822.1"/>
    </source>
</evidence>
<comment type="caution">
    <text evidence="3">The sequence shown here is derived from an EMBL/GenBank/DDBJ whole genome shotgun (WGS) entry which is preliminary data.</text>
</comment>
<name>A0A068RT78_9FUNG</name>
<gene>
    <name evidence="3" type="ORF">LCOR_04258.1</name>
</gene>
<proteinExistence type="predicted"/>
<feature type="compositionally biased region" description="Low complexity" evidence="1">
    <location>
        <begin position="574"/>
        <end position="598"/>
    </location>
</feature>
<sequence length="612" mass="66938">MKLASYTTLSAAAAVLLQLGTFVHANPMFEEHNDAASTDDNCQGFRVTFPAGTGLQFEENSKHLVAWGKAPAGLDQVNVTLANANQEAVAWLGLYDASLGATTSEMPFPLNGQQPGDYHIHLAGVGSTACQVDSDPFKMNAVKTIQQATTNNLQQTGSNTSDDAHQDDASSNFTNDDQRTHLNEDMLNEIEQLAQEKTKHDNAKYFTNDDQRTNKQHANAEPSWFTNDDQRSHKNDNSNEHDDSMDAWSTEEVSLEDAKTWHDDSADVVDHSNVGEWTSEDLDRAHVDAEGFYNEEEHDNDATVNYITDYSNVGEWQAEQVDANEDAYVASHDDASPADGWVEDGKSDLFDHTNLGSFSAEEITVDDDTVQQHQDITGWQAEEIQVLAEEQHDNIADNWVDESGNVQEQQHEDDATAWITEELDENGLSNDVQQEHKNDVEDDAPAEWHMDELPTAVPSWEEQVDNASLADHTDAAPFIAEEIKEDNESSSAAAQPHANIADQWMDESSSDSAAAQPHANIADQWVESESSSDTAAAQPHANVADQWVESEAAPHANQAPTGGKGTTGILPNYSSDSSALNDDTATSSSSSNTHNDAAPISWLSPEALMAKW</sequence>
<dbReference type="VEuPathDB" id="FungiDB:LCOR_04258.1"/>
<feature type="chain" id="PRO_5001655451" evidence="2">
    <location>
        <begin position="26"/>
        <end position="612"/>
    </location>
</feature>
<evidence type="ECO:0000313" key="4">
    <source>
        <dbReference type="Proteomes" id="UP000027586"/>
    </source>
</evidence>
<feature type="signal peptide" evidence="2">
    <location>
        <begin position="1"/>
        <end position="25"/>
    </location>
</feature>
<reference evidence="3" key="1">
    <citation type="submission" date="2013-08" db="EMBL/GenBank/DDBJ databases">
        <title>Gene expansion shapes genome architecture in the human pathogen Lichtheimia corymbifera: an evolutionary genomics analysis in the ancient terrestrial Mucorales (Mucoromycotina).</title>
        <authorList>
            <person name="Schwartze V.U."/>
            <person name="Winter S."/>
            <person name="Shelest E."/>
            <person name="Marcet-Houben M."/>
            <person name="Horn F."/>
            <person name="Wehner S."/>
            <person name="Hoffmann K."/>
            <person name="Riege K."/>
            <person name="Sammeth M."/>
            <person name="Nowrousian M."/>
            <person name="Valiante V."/>
            <person name="Linde J."/>
            <person name="Jacobsen I.D."/>
            <person name="Marz M."/>
            <person name="Brakhage A.A."/>
            <person name="Gabaldon T."/>
            <person name="Bocker S."/>
            <person name="Voigt K."/>
        </authorList>
    </citation>
    <scope>NUCLEOTIDE SEQUENCE [LARGE SCALE GENOMIC DNA]</scope>
    <source>
        <strain evidence="3">FSU 9682</strain>
    </source>
</reference>
<dbReference type="OrthoDB" id="2289567at2759"/>
<dbReference type="STRING" id="1263082.A0A068RT78"/>
<dbReference type="AlphaFoldDB" id="A0A068RT78"/>
<dbReference type="Proteomes" id="UP000027586">
    <property type="component" value="Unassembled WGS sequence"/>
</dbReference>
<feature type="compositionally biased region" description="Basic and acidic residues" evidence="1">
    <location>
        <begin position="228"/>
        <end position="244"/>
    </location>
</feature>
<dbReference type="EMBL" id="CBTN010000015">
    <property type="protein sequence ID" value="CDH52822.1"/>
    <property type="molecule type" value="Genomic_DNA"/>
</dbReference>
<organism evidence="3 4">
    <name type="scientific">Lichtheimia corymbifera JMRC:FSU:9682</name>
    <dbReference type="NCBI Taxonomy" id="1263082"/>
    <lineage>
        <taxon>Eukaryota</taxon>
        <taxon>Fungi</taxon>
        <taxon>Fungi incertae sedis</taxon>
        <taxon>Mucoromycota</taxon>
        <taxon>Mucoromycotina</taxon>
        <taxon>Mucoromycetes</taxon>
        <taxon>Mucorales</taxon>
        <taxon>Lichtheimiaceae</taxon>
        <taxon>Lichtheimia</taxon>
    </lineage>
</organism>
<feature type="region of interest" description="Disordered" evidence="1">
    <location>
        <begin position="206"/>
        <end position="251"/>
    </location>
</feature>